<dbReference type="EMBL" id="SNWP01000010">
    <property type="protein sequence ID" value="TDO28037.1"/>
    <property type="molecule type" value="Genomic_DNA"/>
</dbReference>
<dbReference type="OrthoDB" id="639393at2"/>
<proteinExistence type="predicted"/>
<name>A0A4R6IZU4_9BACT</name>
<reference evidence="2 3" key="1">
    <citation type="submission" date="2019-03" db="EMBL/GenBank/DDBJ databases">
        <title>Genomic Encyclopedia of Archaeal and Bacterial Type Strains, Phase II (KMG-II): from individual species to whole genera.</title>
        <authorList>
            <person name="Goeker M."/>
        </authorList>
    </citation>
    <scope>NUCLEOTIDE SEQUENCE [LARGE SCALE GENOMIC DNA]</scope>
    <source>
        <strain evidence="2 3">DSM 28323</strain>
    </source>
</reference>
<evidence type="ECO:0000313" key="2">
    <source>
        <dbReference type="EMBL" id="TDO28037.1"/>
    </source>
</evidence>
<dbReference type="AlphaFoldDB" id="A0A4R6IZU4"/>
<comment type="caution">
    <text evidence="2">The sequence shown here is derived from an EMBL/GenBank/DDBJ whole genome shotgun (WGS) entry which is preliminary data.</text>
</comment>
<gene>
    <name evidence="2" type="ORF">BC659_0095</name>
</gene>
<protein>
    <submittedName>
        <fullName evidence="2">Uncharacterized protein</fullName>
    </submittedName>
</protein>
<feature type="chain" id="PRO_5020772228" evidence="1">
    <location>
        <begin position="22"/>
        <end position="120"/>
    </location>
</feature>
<feature type="signal peptide" evidence="1">
    <location>
        <begin position="1"/>
        <end position="21"/>
    </location>
</feature>
<accession>A0A4R6IZU4</accession>
<evidence type="ECO:0000313" key="3">
    <source>
        <dbReference type="Proteomes" id="UP000295741"/>
    </source>
</evidence>
<dbReference type="Proteomes" id="UP000295741">
    <property type="component" value="Unassembled WGS sequence"/>
</dbReference>
<keyword evidence="1" id="KW-0732">Signal</keyword>
<dbReference type="RefSeq" id="WP_133472603.1">
    <property type="nucleotide sequence ID" value="NZ_SNWP01000010.1"/>
</dbReference>
<evidence type="ECO:0000256" key="1">
    <source>
        <dbReference type="SAM" id="SignalP"/>
    </source>
</evidence>
<keyword evidence="3" id="KW-1185">Reference proteome</keyword>
<sequence>MKLIMLCCCLAVCALSDTAVATRNNTVYYFFSSRAVNQKSVEGKQYAIYTDIKQMPNDVQRIKVLTKAWADKVNGDCKNQAGCTSDLNTYPTAADAEKQWNGFVRKYSDTDKYVLTKQDF</sequence>
<organism evidence="2 3">
    <name type="scientific">Sediminibacterium goheungense</name>
    <dbReference type="NCBI Taxonomy" id="1086393"/>
    <lineage>
        <taxon>Bacteria</taxon>
        <taxon>Pseudomonadati</taxon>
        <taxon>Bacteroidota</taxon>
        <taxon>Chitinophagia</taxon>
        <taxon>Chitinophagales</taxon>
        <taxon>Chitinophagaceae</taxon>
        <taxon>Sediminibacterium</taxon>
    </lineage>
</organism>